<feature type="compositionally biased region" description="Low complexity" evidence="5">
    <location>
        <begin position="9"/>
        <end position="23"/>
    </location>
</feature>
<keyword evidence="3" id="KW-0433">Leucine-rich repeat</keyword>
<evidence type="ECO:0000256" key="5">
    <source>
        <dbReference type="SAM" id="MobiDB-lite"/>
    </source>
</evidence>
<dbReference type="Gene3D" id="3.80.10.10">
    <property type="entry name" value="Ribonuclease Inhibitor"/>
    <property type="match status" value="1"/>
</dbReference>
<evidence type="ECO:0000256" key="2">
    <source>
        <dbReference type="ARBA" id="ARBA00022490"/>
    </source>
</evidence>
<evidence type="ECO:0000256" key="1">
    <source>
        <dbReference type="ARBA" id="ARBA00004496"/>
    </source>
</evidence>
<dbReference type="AlphaFoldDB" id="A0A7S0N2X4"/>
<evidence type="ECO:0000313" key="6">
    <source>
        <dbReference type="EMBL" id="CAD8658572.1"/>
    </source>
</evidence>
<dbReference type="InterPro" id="IPR032675">
    <property type="entry name" value="LRR_dom_sf"/>
</dbReference>
<keyword evidence="4" id="KW-0677">Repeat</keyword>
<organism evidence="6">
    <name type="scientific">Cryptomonas curvata</name>
    <dbReference type="NCBI Taxonomy" id="233186"/>
    <lineage>
        <taxon>Eukaryota</taxon>
        <taxon>Cryptophyceae</taxon>
        <taxon>Cryptomonadales</taxon>
        <taxon>Cryptomonadaceae</taxon>
        <taxon>Cryptomonas</taxon>
    </lineage>
</organism>
<name>A0A7S0N2X4_9CRYP</name>
<dbReference type="Pfam" id="PF14580">
    <property type="entry name" value="LRR_9"/>
    <property type="match status" value="1"/>
</dbReference>
<feature type="region of interest" description="Disordered" evidence="5">
    <location>
        <begin position="82"/>
        <end position="108"/>
    </location>
</feature>
<dbReference type="GO" id="GO:0005737">
    <property type="term" value="C:cytoplasm"/>
    <property type="evidence" value="ECO:0007669"/>
    <property type="project" value="UniProtKB-SubCell"/>
</dbReference>
<accession>A0A7S0N2X4</accession>
<keyword evidence="2" id="KW-0963">Cytoplasm</keyword>
<evidence type="ECO:0008006" key="7">
    <source>
        <dbReference type="Google" id="ProtNLM"/>
    </source>
</evidence>
<protein>
    <recommendedName>
        <fullName evidence="7">Leucine-rich repeat-containing protein 51</fullName>
    </recommendedName>
</protein>
<dbReference type="PANTHER" id="PTHR46545">
    <property type="entry name" value="LEUCINE-RICH REPEAT-CONTAINING PROTEIN 51"/>
    <property type="match status" value="1"/>
</dbReference>
<proteinExistence type="predicted"/>
<comment type="subcellular location">
    <subcellularLocation>
        <location evidence="1">Cytoplasm</location>
    </subcellularLocation>
</comment>
<reference evidence="6" key="1">
    <citation type="submission" date="2021-01" db="EMBL/GenBank/DDBJ databases">
        <authorList>
            <person name="Corre E."/>
            <person name="Pelletier E."/>
            <person name="Niang G."/>
            <person name="Scheremetjew M."/>
            <person name="Finn R."/>
            <person name="Kale V."/>
            <person name="Holt S."/>
            <person name="Cochrane G."/>
            <person name="Meng A."/>
            <person name="Brown T."/>
            <person name="Cohen L."/>
        </authorList>
    </citation>
    <scope>NUCLEOTIDE SEQUENCE</scope>
    <source>
        <strain evidence="6">CCAP979/52</strain>
    </source>
</reference>
<feature type="compositionally biased region" description="Polar residues" evidence="5">
    <location>
        <begin position="45"/>
        <end position="57"/>
    </location>
</feature>
<evidence type="ECO:0000256" key="3">
    <source>
        <dbReference type="ARBA" id="ARBA00022614"/>
    </source>
</evidence>
<sequence>MEKKDASLARRSSLRRGNSSSALDEQSAHNHQEGQMSPTRPLKTGSASSAHTLMQNPQGPPLDYSFLEIKVIEELREVMPRSGFRKCPPDTIEDPTGLTGPNPLKEEWVKPPRDDLQTQALKLGNNQLTALPPVFHIILREVMDRPRHLSWIDLSFNMLEDVPQVLGSYPGLSVVYLHANRIRKTGDAQVLAELPQLRSLALHGNPCEQTKNYRLIVAGMLGGLRSLDFCAITLIDREKANAFYAGFTKARSSRDSHD</sequence>
<dbReference type="SUPFAM" id="SSF52058">
    <property type="entry name" value="L domain-like"/>
    <property type="match status" value="1"/>
</dbReference>
<evidence type="ECO:0000256" key="4">
    <source>
        <dbReference type="ARBA" id="ARBA00022737"/>
    </source>
</evidence>
<feature type="region of interest" description="Disordered" evidence="5">
    <location>
        <begin position="1"/>
        <end position="59"/>
    </location>
</feature>
<dbReference type="PANTHER" id="PTHR46545:SF1">
    <property type="entry name" value="LEUCINE-RICH REPEAT-CONTAINING PROTEIN 51"/>
    <property type="match status" value="1"/>
</dbReference>
<dbReference type="EMBL" id="HBEZ01056116">
    <property type="protein sequence ID" value="CAD8658572.1"/>
    <property type="molecule type" value="Transcribed_RNA"/>
</dbReference>
<gene>
    <name evidence="6" type="ORF">CCUR1050_LOCUS30821</name>
</gene>